<dbReference type="HOGENOM" id="CLU_3344136_0_0_6"/>
<keyword evidence="2" id="KW-1185">Reference proteome</keyword>
<evidence type="ECO:0000313" key="2">
    <source>
        <dbReference type="Proteomes" id="UP000009282"/>
    </source>
</evidence>
<dbReference type="EMBL" id="CP003060">
    <property type="protein sequence ID" value="AEP30718.1"/>
    <property type="molecule type" value="Genomic_DNA"/>
</dbReference>
<gene>
    <name evidence="1" type="ordered locus">GNIT_2621</name>
</gene>
<proteinExistence type="predicted"/>
<evidence type="ECO:0000313" key="1">
    <source>
        <dbReference type="EMBL" id="AEP30718.1"/>
    </source>
</evidence>
<sequence length="37" mass="4361">MFFETFTNYLTASKSKTKQWLILLNISYSINAQSNEK</sequence>
<accession>G4QIA5</accession>
<protein>
    <submittedName>
        <fullName evidence="1">Uncharacterized protein</fullName>
    </submittedName>
</protein>
<dbReference type="AlphaFoldDB" id="G4QIA5"/>
<organism evidence="1 2">
    <name type="scientific">Glaciecola nitratireducens (strain JCM 12485 / KCTC 12276 / FR1064)</name>
    <dbReference type="NCBI Taxonomy" id="1085623"/>
    <lineage>
        <taxon>Bacteria</taxon>
        <taxon>Pseudomonadati</taxon>
        <taxon>Pseudomonadota</taxon>
        <taxon>Gammaproteobacteria</taxon>
        <taxon>Alteromonadales</taxon>
        <taxon>Alteromonadaceae</taxon>
        <taxon>Brumicola</taxon>
    </lineage>
</organism>
<dbReference type="STRING" id="1085623.GNIT_2621"/>
<dbReference type="Proteomes" id="UP000009282">
    <property type="component" value="Chromosome"/>
</dbReference>
<dbReference type="KEGG" id="gni:GNIT_2621"/>
<reference evidence="1 2" key="1">
    <citation type="journal article" date="2011" name="J. Bacteriol.">
        <title>Complete genome sequence of seawater bacterium Glaciecola nitratireducens FR1064T.</title>
        <authorList>
            <person name="Bian F."/>
            <person name="Qin Q.L."/>
            <person name="Xie B.B."/>
            <person name="Shu Y.L."/>
            <person name="Zhang X.Y."/>
            <person name="Yu Y."/>
            <person name="Chen B."/>
            <person name="Chen X.L."/>
            <person name="Zhou B.C."/>
            <person name="Zhang Y.Z."/>
        </authorList>
    </citation>
    <scope>NUCLEOTIDE SEQUENCE [LARGE SCALE GENOMIC DNA]</scope>
    <source>
        <strain evidence="2">JCM 12485 / KCTC 12276 / FR1064</strain>
    </source>
</reference>
<name>G4QIA5_GLANF</name>